<dbReference type="PROSITE" id="PS51725">
    <property type="entry name" value="ABM"/>
    <property type="match status" value="1"/>
</dbReference>
<dbReference type="Pfam" id="PF03992">
    <property type="entry name" value="ABM"/>
    <property type="match status" value="1"/>
</dbReference>
<protein>
    <submittedName>
        <fullName evidence="2">Antibiotic biosynthesis monooxygenase</fullName>
    </submittedName>
</protein>
<dbReference type="OrthoDB" id="4486695at2"/>
<evidence type="ECO:0000313" key="3">
    <source>
        <dbReference type="Proteomes" id="UP000283469"/>
    </source>
</evidence>
<dbReference type="InterPro" id="IPR011008">
    <property type="entry name" value="Dimeric_a/b-barrel"/>
</dbReference>
<dbReference type="EMBL" id="QVRA01000001">
    <property type="protein sequence ID" value="RJG57861.1"/>
    <property type="molecule type" value="Genomic_DNA"/>
</dbReference>
<dbReference type="Proteomes" id="UP000283469">
    <property type="component" value="Unassembled WGS sequence"/>
</dbReference>
<proteinExistence type="predicted"/>
<name>A0A418YYB1_9SPHN</name>
<dbReference type="Gene3D" id="3.30.70.100">
    <property type="match status" value="1"/>
</dbReference>
<reference evidence="2 3" key="1">
    <citation type="submission" date="2018-08" db="EMBL/GenBank/DDBJ databases">
        <title>Sphingobium sp. EO9.</title>
        <authorList>
            <person name="Park Y."/>
            <person name="Kim K.H."/>
            <person name="Jeon C.O."/>
        </authorList>
    </citation>
    <scope>NUCLEOTIDE SEQUENCE [LARGE SCALE GENOMIC DNA]</scope>
    <source>
        <strain evidence="2 3">EO9</strain>
    </source>
</reference>
<comment type="caution">
    <text evidence="2">The sequence shown here is derived from an EMBL/GenBank/DDBJ whole genome shotgun (WGS) entry which is preliminary data.</text>
</comment>
<keyword evidence="3" id="KW-1185">Reference proteome</keyword>
<feature type="domain" description="ABM" evidence="1">
    <location>
        <begin position="4"/>
        <end position="94"/>
    </location>
</feature>
<evidence type="ECO:0000259" key="1">
    <source>
        <dbReference type="PROSITE" id="PS51725"/>
    </source>
</evidence>
<accession>A0A418YYB1</accession>
<evidence type="ECO:0000313" key="2">
    <source>
        <dbReference type="EMBL" id="RJG57861.1"/>
    </source>
</evidence>
<organism evidence="2 3">
    <name type="scientific">Sphingobium terrigena</name>
    <dbReference type="NCBI Taxonomy" id="2304063"/>
    <lineage>
        <taxon>Bacteria</taxon>
        <taxon>Pseudomonadati</taxon>
        <taxon>Pseudomonadota</taxon>
        <taxon>Alphaproteobacteria</taxon>
        <taxon>Sphingomonadales</taxon>
        <taxon>Sphingomonadaceae</taxon>
        <taxon>Sphingobium</taxon>
    </lineage>
</organism>
<dbReference type="InterPro" id="IPR007138">
    <property type="entry name" value="ABM_dom"/>
</dbReference>
<keyword evidence="2" id="KW-0560">Oxidoreductase</keyword>
<dbReference type="SUPFAM" id="SSF54909">
    <property type="entry name" value="Dimeric alpha+beta barrel"/>
    <property type="match status" value="1"/>
</dbReference>
<dbReference type="RefSeq" id="WP_119743589.1">
    <property type="nucleotide sequence ID" value="NZ_QVRA01000001.1"/>
</dbReference>
<gene>
    <name evidence="2" type="ORF">D0Z70_01205</name>
</gene>
<dbReference type="AlphaFoldDB" id="A0A418YYB1"/>
<sequence>MSVFLSMQRVRFSSPDGYEKFKVIFADTRNHLMKMPGFLHLTWWEHPEDPGWFNEVSFWVDRASIKDWHMNVYHKYAKEWAARGAIMEDIITNFQLTFARLLRVCPCCGLVEDKAFDLQEEQKVLAEPCPQCEFHFPVMPNTPSSFAVFKDVPKLLQESGAEADLPSPT</sequence>
<dbReference type="GO" id="GO:0004497">
    <property type="term" value="F:monooxygenase activity"/>
    <property type="evidence" value="ECO:0007669"/>
    <property type="project" value="UniProtKB-KW"/>
</dbReference>
<keyword evidence="2" id="KW-0503">Monooxygenase</keyword>